<feature type="signal peptide" evidence="1">
    <location>
        <begin position="1"/>
        <end position="23"/>
    </location>
</feature>
<dbReference type="KEGG" id="sual:KDD17_08910"/>
<dbReference type="Proteomes" id="UP000683291">
    <property type="component" value="Chromosome 1"/>
</dbReference>
<evidence type="ECO:0000313" key="3">
    <source>
        <dbReference type="Proteomes" id="UP000683291"/>
    </source>
</evidence>
<evidence type="ECO:0000256" key="1">
    <source>
        <dbReference type="SAM" id="SignalP"/>
    </source>
</evidence>
<protein>
    <submittedName>
        <fullName evidence="2">Uncharacterized protein</fullName>
    </submittedName>
</protein>
<name>A0A975JAZ1_9RHOB</name>
<accession>A0A975JAZ1</accession>
<gene>
    <name evidence="2" type="ORF">KDD17_08910</name>
</gene>
<keyword evidence="3" id="KW-1185">Reference proteome</keyword>
<dbReference type="RefSeq" id="WP_212703354.1">
    <property type="nucleotide sequence ID" value="NZ_CP073581.1"/>
</dbReference>
<proteinExistence type="predicted"/>
<evidence type="ECO:0000313" key="2">
    <source>
        <dbReference type="EMBL" id="QUJ75149.1"/>
    </source>
</evidence>
<dbReference type="EMBL" id="CP073581">
    <property type="protein sequence ID" value="QUJ75149.1"/>
    <property type="molecule type" value="Genomic_DNA"/>
</dbReference>
<keyword evidence="1" id="KW-0732">Signal</keyword>
<dbReference type="AlphaFoldDB" id="A0A975JAZ1"/>
<reference evidence="2" key="1">
    <citation type="submission" date="2021-04" db="EMBL/GenBank/DDBJ databases">
        <title>Complete genome sequence for Sulfitobacter sp. strain JK7-1.</title>
        <authorList>
            <person name="Park S.-J."/>
        </authorList>
    </citation>
    <scope>NUCLEOTIDE SEQUENCE</scope>
    <source>
        <strain evidence="2">JK7-1</strain>
    </source>
</reference>
<feature type="chain" id="PRO_5037616702" evidence="1">
    <location>
        <begin position="24"/>
        <end position="96"/>
    </location>
</feature>
<sequence>MKHFLFAATAALAMGGTAVSAQSASNGSVRVQPGFFCAQNKCVRFSDDLSAVSIQARRAVSVASYDLASDPVISIDTYREIYRLALRQRGVNGTRN</sequence>
<organism evidence="2 3">
    <name type="scientific">Sulfitobacter albidus</name>
    <dbReference type="NCBI Taxonomy" id="2829501"/>
    <lineage>
        <taxon>Bacteria</taxon>
        <taxon>Pseudomonadati</taxon>
        <taxon>Pseudomonadota</taxon>
        <taxon>Alphaproteobacteria</taxon>
        <taxon>Rhodobacterales</taxon>
        <taxon>Roseobacteraceae</taxon>
        <taxon>Sulfitobacter</taxon>
    </lineage>
</organism>